<dbReference type="Pfam" id="PF12937">
    <property type="entry name" value="F-box-like"/>
    <property type="match status" value="1"/>
</dbReference>
<comment type="caution">
    <text evidence="2">The sequence shown here is derived from an EMBL/GenBank/DDBJ whole genome shotgun (WGS) entry which is preliminary data.</text>
</comment>
<reference evidence="2" key="1">
    <citation type="submission" date="2020-11" db="EMBL/GenBank/DDBJ databases">
        <authorList>
            <consortium name="DOE Joint Genome Institute"/>
            <person name="Ahrendt S."/>
            <person name="Riley R."/>
            <person name="Andreopoulos W."/>
            <person name="Labutti K."/>
            <person name="Pangilinan J."/>
            <person name="Ruiz-Duenas F.J."/>
            <person name="Barrasa J.M."/>
            <person name="Sanchez-Garcia M."/>
            <person name="Camarero S."/>
            <person name="Miyauchi S."/>
            <person name="Serrano A."/>
            <person name="Linde D."/>
            <person name="Babiker R."/>
            <person name="Drula E."/>
            <person name="Ayuso-Fernandez I."/>
            <person name="Pacheco R."/>
            <person name="Padilla G."/>
            <person name="Ferreira P."/>
            <person name="Barriuso J."/>
            <person name="Kellner H."/>
            <person name="Castanera R."/>
            <person name="Alfaro M."/>
            <person name="Ramirez L."/>
            <person name="Pisabarro A.G."/>
            <person name="Kuo A."/>
            <person name="Tritt A."/>
            <person name="Lipzen A."/>
            <person name="He G."/>
            <person name="Yan M."/>
            <person name="Ng V."/>
            <person name="Cullen D."/>
            <person name="Martin F."/>
            <person name="Rosso M.-N."/>
            <person name="Henrissat B."/>
            <person name="Hibbett D."/>
            <person name="Martinez A.T."/>
            <person name="Grigoriev I.V."/>
        </authorList>
    </citation>
    <scope>NUCLEOTIDE SEQUENCE</scope>
    <source>
        <strain evidence="2">CBS 506.95</strain>
    </source>
</reference>
<organism evidence="2 3">
    <name type="scientific">Crepidotus variabilis</name>
    <dbReference type="NCBI Taxonomy" id="179855"/>
    <lineage>
        <taxon>Eukaryota</taxon>
        <taxon>Fungi</taxon>
        <taxon>Dikarya</taxon>
        <taxon>Basidiomycota</taxon>
        <taxon>Agaricomycotina</taxon>
        <taxon>Agaricomycetes</taxon>
        <taxon>Agaricomycetidae</taxon>
        <taxon>Agaricales</taxon>
        <taxon>Agaricineae</taxon>
        <taxon>Crepidotaceae</taxon>
        <taxon>Crepidotus</taxon>
    </lineage>
</organism>
<evidence type="ECO:0000313" key="3">
    <source>
        <dbReference type="Proteomes" id="UP000807306"/>
    </source>
</evidence>
<feature type="domain" description="F-box" evidence="1">
    <location>
        <begin position="2"/>
        <end position="61"/>
    </location>
</feature>
<keyword evidence="3" id="KW-1185">Reference proteome</keyword>
<dbReference type="Gene3D" id="1.20.1280.50">
    <property type="match status" value="1"/>
</dbReference>
<feature type="non-terminal residue" evidence="2">
    <location>
        <position position="61"/>
    </location>
</feature>
<dbReference type="EMBL" id="MU157916">
    <property type="protein sequence ID" value="KAF9523489.1"/>
    <property type="molecule type" value="Genomic_DNA"/>
</dbReference>
<dbReference type="OrthoDB" id="2269034at2759"/>
<proteinExistence type="predicted"/>
<dbReference type="InterPro" id="IPR001810">
    <property type="entry name" value="F-box_dom"/>
</dbReference>
<sequence length="61" mass="7140">VNQLPVEIISHIFALSRPYLPSLLIFSVEEFNKQKNIRGVLNPGQVCRNWRTIAHRTPELW</sequence>
<dbReference type="AlphaFoldDB" id="A0A9P6JK51"/>
<name>A0A9P6JK51_9AGAR</name>
<feature type="non-terminal residue" evidence="2">
    <location>
        <position position="1"/>
    </location>
</feature>
<dbReference type="Proteomes" id="UP000807306">
    <property type="component" value="Unassembled WGS sequence"/>
</dbReference>
<dbReference type="CDD" id="cd09917">
    <property type="entry name" value="F-box_SF"/>
    <property type="match status" value="1"/>
</dbReference>
<evidence type="ECO:0000259" key="1">
    <source>
        <dbReference type="Pfam" id="PF12937"/>
    </source>
</evidence>
<evidence type="ECO:0000313" key="2">
    <source>
        <dbReference type="EMBL" id="KAF9523489.1"/>
    </source>
</evidence>
<gene>
    <name evidence="2" type="ORF">CPB83DRAFT_744004</name>
</gene>
<protein>
    <recommendedName>
        <fullName evidence="1">F-box domain-containing protein</fullName>
    </recommendedName>
</protein>
<accession>A0A9P6JK51</accession>